<evidence type="ECO:0000256" key="11">
    <source>
        <dbReference type="ARBA" id="ARBA00023225"/>
    </source>
</evidence>
<dbReference type="Pfam" id="PF00448">
    <property type="entry name" value="SRP54"/>
    <property type="match status" value="1"/>
</dbReference>
<dbReference type="NCBIfam" id="TIGR03499">
    <property type="entry name" value="FlhF"/>
    <property type="match status" value="1"/>
</dbReference>
<keyword evidence="9" id="KW-0342">GTP-binding</keyword>
<feature type="domain" description="SRP54-type proteins GTP-binding" evidence="14">
    <location>
        <begin position="189"/>
        <end position="380"/>
    </location>
</feature>
<evidence type="ECO:0000256" key="8">
    <source>
        <dbReference type="ARBA" id="ARBA00022927"/>
    </source>
</evidence>
<comment type="subcellular location">
    <subcellularLocation>
        <location evidence="1">Cell membrane</location>
        <topology evidence="1">Peripheral membrane protein</topology>
        <orientation evidence="1">Cytoplasmic side</orientation>
    </subcellularLocation>
</comment>
<dbReference type="AlphaFoldDB" id="A0A5J4JCQ2"/>
<accession>A0A5J4JCQ2</accession>
<dbReference type="PANTHER" id="PTHR43134">
    <property type="entry name" value="SIGNAL RECOGNITION PARTICLE RECEPTOR SUBUNIT ALPHA"/>
    <property type="match status" value="1"/>
</dbReference>
<dbReference type="SMART" id="SM00962">
    <property type="entry name" value="SRP54"/>
    <property type="match status" value="1"/>
</dbReference>
<keyword evidence="16" id="KW-1185">Reference proteome</keyword>
<dbReference type="InterPro" id="IPR047040">
    <property type="entry name" value="FlhF__GTPase_dom"/>
</dbReference>
<dbReference type="GO" id="GO:0015031">
    <property type="term" value="P:protein transport"/>
    <property type="evidence" value="ECO:0007669"/>
    <property type="project" value="UniProtKB-KW"/>
</dbReference>
<dbReference type="GO" id="GO:0044781">
    <property type="term" value="P:bacterial-type flagellum organization"/>
    <property type="evidence" value="ECO:0007669"/>
    <property type="project" value="UniProtKB-UniRule"/>
</dbReference>
<keyword evidence="10" id="KW-0472">Membrane</keyword>
<dbReference type="RefSeq" id="WP_151679149.1">
    <property type="nucleotide sequence ID" value="NZ_BKZP01000001.1"/>
</dbReference>
<dbReference type="GO" id="GO:0005525">
    <property type="term" value="F:GTP binding"/>
    <property type="evidence" value="ECO:0007669"/>
    <property type="project" value="UniProtKB-UniRule"/>
</dbReference>
<name>A0A5J4JCQ2_9BACI</name>
<evidence type="ECO:0000259" key="14">
    <source>
        <dbReference type="SMART" id="SM00962"/>
    </source>
</evidence>
<keyword evidence="5" id="KW-1003">Cell membrane</keyword>
<keyword evidence="15" id="KW-0966">Cell projection</keyword>
<evidence type="ECO:0000256" key="2">
    <source>
        <dbReference type="ARBA" id="ARBA00008531"/>
    </source>
</evidence>
<evidence type="ECO:0000256" key="3">
    <source>
        <dbReference type="ARBA" id="ARBA00014919"/>
    </source>
</evidence>
<gene>
    <name evidence="15" type="primary">flhF</name>
    <name evidence="15" type="ORF">BpJC7_03320</name>
</gene>
<comment type="caution">
    <text evidence="15">The sequence shown here is derived from an EMBL/GenBank/DDBJ whole genome shotgun (WGS) entry which is preliminary data.</text>
</comment>
<keyword evidence="15" id="KW-0282">Flagellum</keyword>
<evidence type="ECO:0000313" key="16">
    <source>
        <dbReference type="Proteomes" id="UP000391919"/>
    </source>
</evidence>
<evidence type="ECO:0000256" key="9">
    <source>
        <dbReference type="ARBA" id="ARBA00023134"/>
    </source>
</evidence>
<dbReference type="PANTHER" id="PTHR43134:SF3">
    <property type="entry name" value="FLAGELLAR BIOSYNTHESIS PROTEIN FLHF"/>
    <property type="match status" value="1"/>
</dbReference>
<dbReference type="Gene3D" id="1.20.120.1380">
    <property type="entry name" value="Flagellar FlhF biosynthesis protein, N domain"/>
    <property type="match status" value="1"/>
</dbReference>
<keyword evidence="4" id="KW-0813">Transport</keyword>
<evidence type="ECO:0000256" key="4">
    <source>
        <dbReference type="ARBA" id="ARBA00022448"/>
    </source>
</evidence>
<keyword evidence="11" id="KW-1006">Bacterial flagellum protein export</keyword>
<dbReference type="GO" id="GO:0003924">
    <property type="term" value="F:GTPase activity"/>
    <property type="evidence" value="ECO:0007669"/>
    <property type="project" value="UniProtKB-UniRule"/>
</dbReference>
<dbReference type="Gene3D" id="3.40.50.300">
    <property type="entry name" value="P-loop containing nucleotide triphosphate hydrolases"/>
    <property type="match status" value="1"/>
</dbReference>
<dbReference type="CDD" id="cd17873">
    <property type="entry name" value="FlhF"/>
    <property type="match status" value="1"/>
</dbReference>
<keyword evidence="7" id="KW-1005">Bacterial flagellum biogenesis</keyword>
<comment type="function">
    <text evidence="12">Necessary for flagellar biosynthesis. May be involved in translocation of the flagellum.</text>
</comment>
<evidence type="ECO:0000256" key="7">
    <source>
        <dbReference type="ARBA" id="ARBA00022795"/>
    </source>
</evidence>
<protein>
    <recommendedName>
        <fullName evidence="3 13">Flagellar biosynthesis protein FlhF</fullName>
    </recommendedName>
</protein>
<dbReference type="GO" id="GO:0005047">
    <property type="term" value="F:signal recognition particle binding"/>
    <property type="evidence" value="ECO:0007669"/>
    <property type="project" value="TreeGrafter"/>
</dbReference>
<keyword evidence="6" id="KW-0547">Nucleotide-binding</keyword>
<evidence type="ECO:0000256" key="1">
    <source>
        <dbReference type="ARBA" id="ARBA00004413"/>
    </source>
</evidence>
<evidence type="ECO:0000256" key="12">
    <source>
        <dbReference type="ARBA" id="ARBA00025337"/>
    </source>
</evidence>
<dbReference type="EMBL" id="BKZQ01000003">
    <property type="protein sequence ID" value="GER69029.1"/>
    <property type="molecule type" value="Genomic_DNA"/>
</dbReference>
<evidence type="ECO:0000256" key="10">
    <source>
        <dbReference type="ARBA" id="ARBA00023136"/>
    </source>
</evidence>
<keyword evidence="15" id="KW-0969">Cilium</keyword>
<proteinExistence type="inferred from homology"/>
<evidence type="ECO:0000313" key="15">
    <source>
        <dbReference type="EMBL" id="GER69029.1"/>
    </source>
</evidence>
<sequence>MKIKKFLAPSMAEAMKQIRLELGDQAVILNSKVVHRKGFLGFMKKRNIEVIAAVDPEAGKNKHEKAAQPAKTKPEQLQRPLIPTVMEQTAPYAEKESLYKEIAELKKVVHEISKFANATFQKYPLPIQTFLNWCSSQGLDDSFLLPVGDSLLKKWDEANGEASEEEILRWGKALIRKRLSRFSYGRSRQKYVNLIGPTGVGKTTTLAKMAAQAVLDKKEKIAFVTTDTYRIAAIEQLKTYANLLNVPLEVIYKLSDFQKAIEKFADFDRIFIDTAGRNYRELQYVRELENLIDFNAEMETFLTLSLTMKEKDMQDIVESFQSIRIDRFIFTKLDETTTYGAAVNLMEQYEIGCAYLTNGQDVPDDMLEASPEIFVEYLFGEKGK</sequence>
<dbReference type="GO" id="GO:0006614">
    <property type="term" value="P:SRP-dependent cotranslational protein targeting to membrane"/>
    <property type="evidence" value="ECO:0007669"/>
    <property type="project" value="UniProtKB-UniRule"/>
</dbReference>
<dbReference type="InterPro" id="IPR000897">
    <property type="entry name" value="SRP54_GTPase_dom"/>
</dbReference>
<dbReference type="InterPro" id="IPR027417">
    <property type="entry name" value="P-loop_NTPase"/>
</dbReference>
<keyword evidence="8" id="KW-0653">Protein transport</keyword>
<dbReference type="SUPFAM" id="SSF52540">
    <property type="entry name" value="P-loop containing nucleoside triphosphate hydrolases"/>
    <property type="match status" value="1"/>
</dbReference>
<reference evidence="15 16" key="1">
    <citation type="submission" date="2019-09" db="EMBL/GenBank/DDBJ databases">
        <title>Draft genome sequence of Bacillus sp. JC-7.</title>
        <authorList>
            <person name="Tanaka N."/>
            <person name="Shiwa Y."/>
            <person name="Fujita N."/>
            <person name="Tanasupawat S."/>
        </authorList>
    </citation>
    <scope>NUCLEOTIDE SEQUENCE [LARGE SCALE GENOMIC DNA]</scope>
    <source>
        <strain evidence="15 16">JC-7</strain>
    </source>
</reference>
<dbReference type="InterPro" id="IPR020006">
    <property type="entry name" value="FlhF"/>
</dbReference>
<evidence type="ECO:0000256" key="6">
    <source>
        <dbReference type="ARBA" id="ARBA00022741"/>
    </source>
</evidence>
<evidence type="ECO:0000256" key="5">
    <source>
        <dbReference type="ARBA" id="ARBA00022475"/>
    </source>
</evidence>
<comment type="similarity">
    <text evidence="2">Belongs to the GTP-binding SRP family.</text>
</comment>
<dbReference type="GO" id="GO:0005886">
    <property type="term" value="C:plasma membrane"/>
    <property type="evidence" value="ECO:0007669"/>
    <property type="project" value="UniProtKB-SubCell"/>
</dbReference>
<organism evidence="15 16">
    <name type="scientific">Weizmannia acidilactici</name>
    <dbReference type="NCBI Taxonomy" id="2607726"/>
    <lineage>
        <taxon>Bacteria</taxon>
        <taxon>Bacillati</taxon>
        <taxon>Bacillota</taxon>
        <taxon>Bacilli</taxon>
        <taxon>Bacillales</taxon>
        <taxon>Bacillaceae</taxon>
        <taxon>Heyndrickxia</taxon>
    </lineage>
</organism>
<dbReference type="FunFam" id="3.40.50.300:FF:000695">
    <property type="entry name" value="Flagellar biosynthesis regulator FlhF"/>
    <property type="match status" value="1"/>
</dbReference>
<dbReference type="Proteomes" id="UP000391919">
    <property type="component" value="Unassembled WGS sequence"/>
</dbReference>
<evidence type="ECO:0000256" key="13">
    <source>
        <dbReference type="NCBIfam" id="TIGR03499"/>
    </source>
</evidence>